<evidence type="ECO:0000256" key="9">
    <source>
        <dbReference type="SAM" id="Phobius"/>
    </source>
</evidence>
<evidence type="ECO:0000256" key="4">
    <source>
        <dbReference type="ARBA" id="ARBA00022989"/>
    </source>
</evidence>
<dbReference type="InterPro" id="IPR050549">
    <property type="entry name" value="MFS_Trehalose_Transporter"/>
</dbReference>
<feature type="transmembrane region" description="Helical" evidence="9">
    <location>
        <begin position="311"/>
        <end position="332"/>
    </location>
</feature>
<keyword evidence="3 9" id="KW-0812">Transmembrane</keyword>
<dbReference type="EMBL" id="JAAOIC020000067">
    <property type="protein sequence ID" value="KAG8034689.1"/>
    <property type="molecule type" value="Genomic_DNA"/>
</dbReference>
<dbReference type="OrthoDB" id="6339427at2759"/>
<dbReference type="AlphaFoldDB" id="A0A8J5R988"/>
<keyword evidence="5 9" id="KW-0472">Membrane</keyword>
<gene>
    <name evidence="11" type="ORF">G9C98_007765</name>
</gene>
<comment type="similarity">
    <text evidence="7">Belongs to the major facilitator superfamily. Sugar transporter (TC 2.A.1.1) family. Trehalose transporter subfamily.</text>
</comment>
<feature type="transmembrane region" description="Helical" evidence="9">
    <location>
        <begin position="183"/>
        <end position="204"/>
    </location>
</feature>
<dbReference type="CDD" id="cd17358">
    <property type="entry name" value="MFS_GLUT6_8_Class3_like"/>
    <property type="match status" value="1"/>
</dbReference>
<keyword evidence="12" id="KW-1185">Reference proteome</keyword>
<feature type="transmembrane region" description="Helical" evidence="9">
    <location>
        <begin position="282"/>
        <end position="299"/>
    </location>
</feature>
<dbReference type="InterPro" id="IPR044775">
    <property type="entry name" value="MFS_ERD6/Tret1-like"/>
</dbReference>
<feature type="transmembrane region" description="Helical" evidence="9">
    <location>
        <begin position="555"/>
        <end position="575"/>
    </location>
</feature>
<evidence type="ECO:0000313" key="11">
    <source>
        <dbReference type="EMBL" id="KAG8034689.1"/>
    </source>
</evidence>
<accession>A0A8J5R988</accession>
<evidence type="ECO:0000256" key="1">
    <source>
        <dbReference type="ARBA" id="ARBA00004651"/>
    </source>
</evidence>
<dbReference type="GO" id="GO:0005886">
    <property type="term" value="C:plasma membrane"/>
    <property type="evidence" value="ECO:0007669"/>
    <property type="project" value="UniProtKB-SubCell"/>
</dbReference>
<dbReference type="PANTHER" id="PTHR48021:SF96">
    <property type="entry name" value="FACILITATED TREHALOSE TRANSPORTER TRET1-1-RELATED"/>
    <property type="match status" value="1"/>
</dbReference>
<feature type="domain" description="Major facilitator superfamily (MFS) profile" evidence="10">
    <location>
        <begin position="185"/>
        <end position="610"/>
    </location>
</feature>
<feature type="transmembrane region" description="Helical" evidence="9">
    <location>
        <begin position="421"/>
        <end position="443"/>
    </location>
</feature>
<dbReference type="Proteomes" id="UP000729913">
    <property type="component" value="Unassembled WGS sequence"/>
</dbReference>
<dbReference type="InterPro" id="IPR005829">
    <property type="entry name" value="Sugar_transporter_CS"/>
</dbReference>
<evidence type="ECO:0000259" key="10">
    <source>
        <dbReference type="PROSITE" id="PS50850"/>
    </source>
</evidence>
<feature type="transmembrane region" description="Helical" evidence="9">
    <location>
        <begin position="587"/>
        <end position="606"/>
    </location>
</feature>
<comment type="caution">
    <text evidence="11">The sequence shown here is derived from an EMBL/GenBank/DDBJ whole genome shotgun (WGS) entry which is preliminary data.</text>
</comment>
<evidence type="ECO:0000256" key="7">
    <source>
        <dbReference type="ARBA" id="ARBA00024348"/>
    </source>
</evidence>
<keyword evidence="8" id="KW-0813">Transport</keyword>
<dbReference type="FunFam" id="1.20.1250.20:FF:000055">
    <property type="entry name" value="Facilitated trehalose transporter Tret1-2 homolog"/>
    <property type="match status" value="1"/>
</dbReference>
<keyword evidence="2" id="KW-1003">Cell membrane</keyword>
<reference evidence="11" key="2">
    <citation type="submission" date="2021-04" db="EMBL/GenBank/DDBJ databases">
        <title>Genome-wide patterns of bracovirus chromosomal integration into multiple host tissues during parasitism.</title>
        <authorList>
            <person name="Chebbi M.A.C."/>
        </authorList>
    </citation>
    <scope>NUCLEOTIDE SEQUENCE</scope>
    <source>
        <tissue evidence="11">Whole body</tissue>
    </source>
</reference>
<evidence type="ECO:0000256" key="2">
    <source>
        <dbReference type="ARBA" id="ARBA00022475"/>
    </source>
</evidence>
<organism evidence="11 12">
    <name type="scientific">Cotesia typhae</name>
    <dbReference type="NCBI Taxonomy" id="2053667"/>
    <lineage>
        <taxon>Eukaryota</taxon>
        <taxon>Metazoa</taxon>
        <taxon>Ecdysozoa</taxon>
        <taxon>Arthropoda</taxon>
        <taxon>Hexapoda</taxon>
        <taxon>Insecta</taxon>
        <taxon>Pterygota</taxon>
        <taxon>Neoptera</taxon>
        <taxon>Endopterygota</taxon>
        <taxon>Hymenoptera</taxon>
        <taxon>Apocrita</taxon>
        <taxon>Ichneumonoidea</taxon>
        <taxon>Braconidae</taxon>
        <taxon>Microgastrinae</taxon>
        <taxon>Cotesia</taxon>
    </lineage>
</organism>
<reference evidence="11" key="1">
    <citation type="submission" date="2020-03" db="EMBL/GenBank/DDBJ databases">
        <authorList>
            <person name="Chebbi M.A."/>
            <person name="Drezen J.M."/>
        </authorList>
    </citation>
    <scope>NUCLEOTIDE SEQUENCE</scope>
    <source>
        <tissue evidence="11">Whole body</tissue>
    </source>
</reference>
<name>A0A8J5R988_9HYME</name>
<dbReference type="PANTHER" id="PTHR48021">
    <property type="match status" value="1"/>
</dbReference>
<dbReference type="NCBIfam" id="TIGR00879">
    <property type="entry name" value="SP"/>
    <property type="match status" value="1"/>
</dbReference>
<evidence type="ECO:0000256" key="8">
    <source>
        <dbReference type="RuleBase" id="RU003346"/>
    </source>
</evidence>
<evidence type="ECO:0000313" key="12">
    <source>
        <dbReference type="Proteomes" id="UP000729913"/>
    </source>
</evidence>
<feature type="transmembrane region" description="Helical" evidence="9">
    <location>
        <begin position="257"/>
        <end position="276"/>
    </location>
</feature>
<dbReference type="PROSITE" id="PS50850">
    <property type="entry name" value="MFS"/>
    <property type="match status" value="1"/>
</dbReference>
<feature type="transmembrane region" description="Helical" evidence="9">
    <location>
        <begin position="224"/>
        <end position="245"/>
    </location>
</feature>
<dbReference type="InterPro" id="IPR003663">
    <property type="entry name" value="Sugar/inositol_transpt"/>
</dbReference>
<keyword evidence="6" id="KW-0325">Glycoprotein</keyword>
<sequence>MENNKKVSKMQIMQPWPLCLVSSKNGGKAAHTKYYPWVPSLVQSSESSMNEDCSSNTTLLTNTSPFNSQQALLSQKKKPSITITKNKNYDIAQSELHYYTKNLKRESELQQKVYNPENKDIILVDYKFLEPLIMENSVAIEEQDILMSNQKDQDDIGLKRTDSLSRSPKKQGSEDMFRYSSQVFAAFAVSIASLLIGFSSSYTSPALPSMKELKPFELDSNMESWIGSIMPLSALIGGIMGGPLIEYIGRRNTILSTAIPFMAAWLFIATATNVWLVLVGRALSGFSVGIISLVLPVYLGETLQPEVRGVLGLLPTACGNIGILICFASGMYLNWSMLAFFGACIPIIYFLLGLLIPETPRWYVSKGKTKRARKALEWLRGKSVDVTEELSAVEKTHLDSEKESSTSSVGELFKPNHIKPLMISIGLMFFQQFSGINTVIFYSTKIFEESGSSIDKNISSIIIGVVNFVATFMATAVIDRLGRKILLYISSVVMIITLMTLGTFLYLKDSNFDVSNFGWLPLACIVIYIIAFSMGFGPIPWLMMGEILPAKIRGGAASVTTGFNWFCAFLVTKTFQNIIELIKITGAFWMYGGICVVGLLFVILFVPETSGRSLEEIEKKLRGPVRRMSAVANMRPMPTAC</sequence>
<proteinExistence type="inferred from homology"/>
<keyword evidence="4 9" id="KW-1133">Transmembrane helix</keyword>
<dbReference type="PROSITE" id="PS00217">
    <property type="entry name" value="SUGAR_TRANSPORT_2"/>
    <property type="match status" value="1"/>
</dbReference>
<dbReference type="Pfam" id="PF00083">
    <property type="entry name" value="Sugar_tr"/>
    <property type="match status" value="1"/>
</dbReference>
<dbReference type="InterPro" id="IPR005828">
    <property type="entry name" value="MFS_sugar_transport-like"/>
</dbReference>
<evidence type="ECO:0000256" key="5">
    <source>
        <dbReference type="ARBA" id="ARBA00023136"/>
    </source>
</evidence>
<evidence type="ECO:0000256" key="6">
    <source>
        <dbReference type="ARBA" id="ARBA00023180"/>
    </source>
</evidence>
<evidence type="ECO:0000256" key="3">
    <source>
        <dbReference type="ARBA" id="ARBA00022692"/>
    </source>
</evidence>
<feature type="transmembrane region" description="Helical" evidence="9">
    <location>
        <begin position="485"/>
        <end position="507"/>
    </location>
</feature>
<feature type="transmembrane region" description="Helical" evidence="9">
    <location>
        <begin position="458"/>
        <end position="478"/>
    </location>
</feature>
<dbReference type="GO" id="GO:0051119">
    <property type="term" value="F:sugar transmembrane transporter activity"/>
    <property type="evidence" value="ECO:0007669"/>
    <property type="project" value="InterPro"/>
</dbReference>
<protein>
    <recommendedName>
        <fullName evidence="10">Major facilitator superfamily (MFS) profile domain-containing protein</fullName>
    </recommendedName>
</protein>
<dbReference type="InterPro" id="IPR020846">
    <property type="entry name" value="MFS_dom"/>
</dbReference>
<feature type="transmembrane region" description="Helical" evidence="9">
    <location>
        <begin position="338"/>
        <end position="356"/>
    </location>
</feature>
<comment type="subcellular location">
    <subcellularLocation>
        <location evidence="1">Cell membrane</location>
        <topology evidence="1">Multi-pass membrane protein</topology>
    </subcellularLocation>
</comment>
<dbReference type="PROSITE" id="PS00216">
    <property type="entry name" value="SUGAR_TRANSPORT_1"/>
    <property type="match status" value="1"/>
</dbReference>
<feature type="transmembrane region" description="Helical" evidence="9">
    <location>
        <begin position="519"/>
        <end position="543"/>
    </location>
</feature>